<protein>
    <submittedName>
        <fullName evidence="1">Uncharacterized protein</fullName>
    </submittedName>
</protein>
<proteinExistence type="predicted"/>
<dbReference type="AlphaFoldDB" id="A0A0E9THY3"/>
<organism evidence="1">
    <name type="scientific">Anguilla anguilla</name>
    <name type="common">European freshwater eel</name>
    <name type="synonym">Muraena anguilla</name>
    <dbReference type="NCBI Taxonomy" id="7936"/>
    <lineage>
        <taxon>Eukaryota</taxon>
        <taxon>Metazoa</taxon>
        <taxon>Chordata</taxon>
        <taxon>Craniata</taxon>
        <taxon>Vertebrata</taxon>
        <taxon>Euteleostomi</taxon>
        <taxon>Actinopterygii</taxon>
        <taxon>Neopterygii</taxon>
        <taxon>Teleostei</taxon>
        <taxon>Anguilliformes</taxon>
        <taxon>Anguillidae</taxon>
        <taxon>Anguilla</taxon>
    </lineage>
</organism>
<reference evidence="1" key="2">
    <citation type="journal article" date="2015" name="Fish Shellfish Immunol.">
        <title>Early steps in the European eel (Anguilla anguilla)-Vibrio vulnificus interaction in the gills: Role of the RtxA13 toxin.</title>
        <authorList>
            <person name="Callol A."/>
            <person name="Pajuelo D."/>
            <person name="Ebbesson L."/>
            <person name="Teles M."/>
            <person name="MacKenzie S."/>
            <person name="Amaro C."/>
        </authorList>
    </citation>
    <scope>NUCLEOTIDE SEQUENCE</scope>
</reference>
<evidence type="ECO:0000313" key="1">
    <source>
        <dbReference type="EMBL" id="JAH52525.1"/>
    </source>
</evidence>
<accession>A0A0E9THY3</accession>
<name>A0A0E9THY3_ANGAN</name>
<reference evidence="1" key="1">
    <citation type="submission" date="2014-11" db="EMBL/GenBank/DDBJ databases">
        <authorList>
            <person name="Amaro Gonzalez C."/>
        </authorList>
    </citation>
    <scope>NUCLEOTIDE SEQUENCE</scope>
</reference>
<dbReference type="EMBL" id="GBXM01056052">
    <property type="protein sequence ID" value="JAH52525.1"/>
    <property type="molecule type" value="Transcribed_RNA"/>
</dbReference>
<sequence length="34" mass="4102">MKPGLINIQKLFVLKRAIYYTNTMNTFICFDWFA</sequence>